<dbReference type="CDD" id="cd09722">
    <property type="entry name" value="Cas1_I-B"/>
    <property type="match status" value="1"/>
</dbReference>
<dbReference type="Gene3D" id="1.20.120.920">
    <property type="entry name" value="CRISPR-associated endonuclease Cas1, C-terminal domain"/>
    <property type="match status" value="1"/>
</dbReference>
<keyword evidence="8 9" id="KW-0464">Manganese</keyword>
<keyword evidence="7 9" id="KW-0238">DNA-binding</keyword>
<keyword evidence="11" id="KW-1185">Reference proteome</keyword>
<dbReference type="AlphaFoldDB" id="A0A2Z3GML4"/>
<evidence type="ECO:0000256" key="7">
    <source>
        <dbReference type="ARBA" id="ARBA00023125"/>
    </source>
</evidence>
<keyword evidence="3 9" id="KW-0255">Endonuclease</keyword>
<dbReference type="Pfam" id="PF01867">
    <property type="entry name" value="Cas_Cas1"/>
    <property type="match status" value="1"/>
</dbReference>
<evidence type="ECO:0000256" key="4">
    <source>
        <dbReference type="ARBA" id="ARBA00022801"/>
    </source>
</evidence>
<protein>
    <recommendedName>
        <fullName evidence="9">CRISPR-associated endonuclease Cas1</fullName>
        <ecNumber evidence="9">3.1.-.-</ecNumber>
    </recommendedName>
</protein>
<dbReference type="GO" id="GO:0043571">
    <property type="term" value="P:maintenance of CRISPR repeat elements"/>
    <property type="evidence" value="ECO:0007669"/>
    <property type="project" value="UniProtKB-UniRule"/>
</dbReference>
<evidence type="ECO:0000256" key="1">
    <source>
        <dbReference type="ARBA" id="ARBA00022722"/>
    </source>
</evidence>
<dbReference type="InterPro" id="IPR002729">
    <property type="entry name" value="CRISPR-assoc_Cas1"/>
</dbReference>
<dbReference type="PANTHER" id="PTHR43219">
    <property type="entry name" value="CRISPR-ASSOCIATED ENDONUCLEASE CAS1"/>
    <property type="match status" value="1"/>
</dbReference>
<dbReference type="GO" id="GO:0003677">
    <property type="term" value="F:DNA binding"/>
    <property type="evidence" value="ECO:0007669"/>
    <property type="project" value="UniProtKB-KW"/>
</dbReference>
<feature type="binding site" evidence="9">
    <location>
        <position position="228"/>
    </location>
    <ligand>
        <name>Mn(2+)</name>
        <dbReference type="ChEBI" id="CHEBI:29035"/>
    </ligand>
</feature>
<feature type="binding site" evidence="9">
    <location>
        <position position="162"/>
    </location>
    <ligand>
        <name>Mn(2+)</name>
        <dbReference type="ChEBI" id="CHEBI:29035"/>
    </ligand>
</feature>
<feature type="binding site" evidence="9">
    <location>
        <position position="243"/>
    </location>
    <ligand>
        <name>Mn(2+)</name>
        <dbReference type="ChEBI" id="CHEBI:29035"/>
    </ligand>
</feature>
<dbReference type="InterPro" id="IPR042206">
    <property type="entry name" value="CRISPR-assoc_Cas1_C"/>
</dbReference>
<dbReference type="InterPro" id="IPR042211">
    <property type="entry name" value="CRISPR-assoc_Cas1_N"/>
</dbReference>
<dbReference type="InterPro" id="IPR019858">
    <property type="entry name" value="CRISPR-assoc_Cas1_HMARI/TNEAP"/>
</dbReference>
<comment type="cofactor">
    <cofactor evidence="9">
        <name>Mg(2+)</name>
        <dbReference type="ChEBI" id="CHEBI:18420"/>
    </cofactor>
    <cofactor evidence="9">
        <name>Mn(2+)</name>
        <dbReference type="ChEBI" id="CHEBI:29035"/>
    </cofactor>
</comment>
<gene>
    <name evidence="9" type="primary">cas1</name>
    <name evidence="10" type="ORF">DDQ68_04835</name>
</gene>
<keyword evidence="6 9" id="KW-0051">Antiviral defense</keyword>
<evidence type="ECO:0000313" key="11">
    <source>
        <dbReference type="Proteomes" id="UP000245999"/>
    </source>
</evidence>
<dbReference type="RefSeq" id="WP_109655299.1">
    <property type="nucleotide sequence ID" value="NZ_CP029145.1"/>
</dbReference>
<dbReference type="GO" id="GO:0051607">
    <property type="term" value="P:defense response to virus"/>
    <property type="evidence" value="ECO:0007669"/>
    <property type="project" value="UniProtKB-UniRule"/>
</dbReference>
<dbReference type="PANTHER" id="PTHR43219:SF2">
    <property type="entry name" value="CRISPR-ASSOCIATED ENDONUCLEASE CAS1"/>
    <property type="match status" value="1"/>
</dbReference>
<evidence type="ECO:0000256" key="6">
    <source>
        <dbReference type="ARBA" id="ARBA00023118"/>
    </source>
</evidence>
<dbReference type="GO" id="GO:0046872">
    <property type="term" value="F:metal ion binding"/>
    <property type="evidence" value="ECO:0007669"/>
    <property type="project" value="UniProtKB-UniRule"/>
</dbReference>
<dbReference type="KEGG" id="hnv:DDQ68_04835"/>
<dbReference type="NCBIfam" id="TIGR00287">
    <property type="entry name" value="cas1"/>
    <property type="match status" value="1"/>
</dbReference>
<evidence type="ECO:0000256" key="9">
    <source>
        <dbReference type="HAMAP-Rule" id="MF_01470"/>
    </source>
</evidence>
<reference evidence="11" key="1">
    <citation type="submission" date="2018-04" db="EMBL/GenBank/DDBJ databases">
        <title>Complete genome of Antarctic heterotrophic bacterium Hymenobacter nivis.</title>
        <authorList>
            <person name="Terashima M."/>
        </authorList>
    </citation>
    <scope>NUCLEOTIDE SEQUENCE [LARGE SCALE GENOMIC DNA]</scope>
    <source>
        <strain evidence="11">NBRC 111535</strain>
    </source>
</reference>
<evidence type="ECO:0000313" key="10">
    <source>
        <dbReference type="EMBL" id="AWM32175.1"/>
    </source>
</evidence>
<organism evidence="10 11">
    <name type="scientific">Hymenobacter nivis</name>
    <dbReference type="NCBI Taxonomy" id="1850093"/>
    <lineage>
        <taxon>Bacteria</taxon>
        <taxon>Pseudomonadati</taxon>
        <taxon>Bacteroidota</taxon>
        <taxon>Cytophagia</taxon>
        <taxon>Cytophagales</taxon>
        <taxon>Hymenobacteraceae</taxon>
        <taxon>Hymenobacter</taxon>
    </lineage>
</organism>
<proteinExistence type="inferred from homology"/>
<keyword evidence="4 9" id="KW-0378">Hydrolase</keyword>
<keyword evidence="5 9" id="KW-0460">Magnesium</keyword>
<dbReference type="NCBIfam" id="TIGR03641">
    <property type="entry name" value="cas1_HMARI"/>
    <property type="match status" value="1"/>
</dbReference>
<sequence length="336" mass="38918">MKKTFCLFNPGRLSRQDNTLKYTAYDEAGAEGQTRFLPIEDVADLYVFGSLDANSALYNFLGKHGVSVHFFDYYEHYTGSFMAKEYLLAGRLQVAQTGHYTGLNKRLVLARKLVEGAAFNLLKNLRYYQSRGRVVGEEIVQMELYVSALPHATSVAEIMGYEGNIRQTYYRCFEQLVSAPGFAFGTRSTQPPQNELNALISFGNMLCYAACLSQIYHTQLNPTISFLHEPGTRRFSLALDMAEIFKPLLVDRTIFRLVNKKEIQPRDFVRELDGCLLKESGRKTFVRVFEERMKETIQHRRLNRAVSYQHLIKLECYKLTKHLLNMEEYQPFKAWW</sequence>
<dbReference type="HAMAP" id="MF_01470">
    <property type="entry name" value="Cas1"/>
    <property type="match status" value="1"/>
</dbReference>
<evidence type="ECO:0000256" key="8">
    <source>
        <dbReference type="ARBA" id="ARBA00023211"/>
    </source>
</evidence>
<dbReference type="OrthoDB" id="9803119at2"/>
<dbReference type="EC" id="3.1.-.-" evidence="9"/>
<comment type="function">
    <text evidence="9">CRISPR (clustered regularly interspaced short palindromic repeat), is an adaptive immune system that provides protection against mobile genetic elements (viruses, transposable elements and conjugative plasmids). CRISPR clusters contain spacers, sequences complementary to antecedent mobile elements, and target invading nucleic acids. CRISPR clusters are transcribed and processed into CRISPR RNA (crRNA). Acts as a dsDNA endonuclease. Involved in the integration of spacer DNA into the CRISPR cassette.</text>
</comment>
<name>A0A2Z3GML4_9BACT</name>
<dbReference type="GO" id="GO:0016787">
    <property type="term" value="F:hydrolase activity"/>
    <property type="evidence" value="ECO:0007669"/>
    <property type="project" value="UniProtKB-KW"/>
</dbReference>
<evidence type="ECO:0000256" key="2">
    <source>
        <dbReference type="ARBA" id="ARBA00022723"/>
    </source>
</evidence>
<evidence type="ECO:0000256" key="5">
    <source>
        <dbReference type="ARBA" id="ARBA00022842"/>
    </source>
</evidence>
<comment type="similarity">
    <text evidence="9">Belongs to the CRISPR-associated endonuclease Cas1 family.</text>
</comment>
<accession>A0A2Z3GML4</accession>
<keyword evidence="2 9" id="KW-0479">Metal-binding</keyword>
<dbReference type="Proteomes" id="UP000245999">
    <property type="component" value="Chromosome"/>
</dbReference>
<keyword evidence="1 9" id="KW-0540">Nuclease</keyword>
<evidence type="ECO:0000256" key="3">
    <source>
        <dbReference type="ARBA" id="ARBA00022759"/>
    </source>
</evidence>
<dbReference type="Gene3D" id="3.100.10.20">
    <property type="entry name" value="CRISPR-associated endonuclease Cas1, N-terminal domain"/>
    <property type="match status" value="1"/>
</dbReference>
<comment type="subunit">
    <text evidence="9">Homodimer, forms a heterotetramer with a Cas2 homodimer.</text>
</comment>
<dbReference type="GO" id="GO:0004520">
    <property type="term" value="F:DNA endonuclease activity"/>
    <property type="evidence" value="ECO:0007669"/>
    <property type="project" value="InterPro"/>
</dbReference>
<dbReference type="EMBL" id="CP029145">
    <property type="protein sequence ID" value="AWM32175.1"/>
    <property type="molecule type" value="Genomic_DNA"/>
</dbReference>